<evidence type="ECO:0000313" key="2">
    <source>
        <dbReference type="Proteomes" id="UP000290289"/>
    </source>
</evidence>
<sequence>MQRSSDKQTFNLAQWLMERSGPMGIQRLVMGFKPTEIQAEYGRLPSVMIDEIHEKRLIPSEEEAVMLLIQSQTNQINQTPFLSMEKMEVGSNFASFVEGSGSKNKRELE</sequence>
<proteinExistence type="predicted"/>
<dbReference type="Proteomes" id="UP000290289">
    <property type="component" value="Chromosome 1"/>
</dbReference>
<dbReference type="EMBL" id="RDQH01000327">
    <property type="protein sequence ID" value="RXI08915.1"/>
    <property type="molecule type" value="Genomic_DNA"/>
</dbReference>
<evidence type="ECO:0000313" key="1">
    <source>
        <dbReference type="EMBL" id="RXI08915.1"/>
    </source>
</evidence>
<keyword evidence="2" id="KW-1185">Reference proteome</keyword>
<reference evidence="1 2" key="1">
    <citation type="submission" date="2018-10" db="EMBL/GenBank/DDBJ databases">
        <title>A high-quality apple genome assembly.</title>
        <authorList>
            <person name="Hu J."/>
        </authorList>
    </citation>
    <scope>NUCLEOTIDE SEQUENCE [LARGE SCALE GENOMIC DNA]</scope>
    <source>
        <strain evidence="2">cv. HFTH1</strain>
        <tissue evidence="1">Young leaf</tissue>
    </source>
</reference>
<dbReference type="AlphaFoldDB" id="A0A498KT66"/>
<protein>
    <submittedName>
        <fullName evidence="1">Uncharacterized protein</fullName>
    </submittedName>
</protein>
<organism evidence="1 2">
    <name type="scientific">Malus domestica</name>
    <name type="common">Apple</name>
    <name type="synonym">Pyrus malus</name>
    <dbReference type="NCBI Taxonomy" id="3750"/>
    <lineage>
        <taxon>Eukaryota</taxon>
        <taxon>Viridiplantae</taxon>
        <taxon>Streptophyta</taxon>
        <taxon>Embryophyta</taxon>
        <taxon>Tracheophyta</taxon>
        <taxon>Spermatophyta</taxon>
        <taxon>Magnoliopsida</taxon>
        <taxon>eudicotyledons</taxon>
        <taxon>Gunneridae</taxon>
        <taxon>Pentapetalae</taxon>
        <taxon>rosids</taxon>
        <taxon>fabids</taxon>
        <taxon>Rosales</taxon>
        <taxon>Rosaceae</taxon>
        <taxon>Amygdaloideae</taxon>
        <taxon>Maleae</taxon>
        <taxon>Malus</taxon>
    </lineage>
</organism>
<gene>
    <name evidence="1" type="ORF">DVH24_023059</name>
</gene>
<accession>A0A498KT66</accession>
<comment type="caution">
    <text evidence="1">The sequence shown here is derived from an EMBL/GenBank/DDBJ whole genome shotgun (WGS) entry which is preliminary data.</text>
</comment>
<name>A0A498KT66_MALDO</name>